<feature type="domain" description="TEP-1 C-terminal beta-propeller" evidence="4">
    <location>
        <begin position="20"/>
        <end position="81"/>
    </location>
</feature>
<dbReference type="PROSITE" id="PS00678">
    <property type="entry name" value="WD_REPEATS_1"/>
    <property type="match status" value="1"/>
</dbReference>
<accession>A0ABU9EMC5</accession>
<evidence type="ECO:0000256" key="1">
    <source>
        <dbReference type="ARBA" id="ARBA00022574"/>
    </source>
</evidence>
<proteinExistence type="predicted"/>
<dbReference type="PROSITE" id="PS50294">
    <property type="entry name" value="WD_REPEATS_REGION"/>
    <property type="match status" value="1"/>
</dbReference>
<dbReference type="Proteomes" id="UP001387447">
    <property type="component" value="Unassembled WGS sequence"/>
</dbReference>
<dbReference type="InterPro" id="IPR015943">
    <property type="entry name" value="WD40/YVTN_repeat-like_dom_sf"/>
</dbReference>
<protein>
    <recommendedName>
        <fullName evidence="4">TEP-1 C-terminal beta-propeller domain-containing protein</fullName>
    </recommendedName>
</protein>
<dbReference type="InterPro" id="IPR019775">
    <property type="entry name" value="WD40_repeat_CS"/>
</dbReference>
<dbReference type="Gene3D" id="2.130.10.10">
    <property type="entry name" value="YVTN repeat-like/Quinoprotein amine dehydrogenase"/>
    <property type="match status" value="1"/>
</dbReference>
<dbReference type="EMBL" id="JBBWYZ010000012">
    <property type="protein sequence ID" value="MEK9513091.1"/>
    <property type="molecule type" value="Genomic_DNA"/>
</dbReference>
<keyword evidence="6" id="KW-1185">Reference proteome</keyword>
<keyword evidence="1 3" id="KW-0853">WD repeat</keyword>
<keyword evidence="2" id="KW-0677">Repeat</keyword>
<dbReference type="PROSITE" id="PS50082">
    <property type="entry name" value="WD_REPEATS_2"/>
    <property type="match status" value="1"/>
</dbReference>
<feature type="repeat" description="WD" evidence="3">
    <location>
        <begin position="9"/>
        <end position="50"/>
    </location>
</feature>
<dbReference type="InterPro" id="IPR001680">
    <property type="entry name" value="WD40_rpt"/>
</dbReference>
<dbReference type="SUPFAM" id="SSF50998">
    <property type="entry name" value="Quinoprotein alcohol dehydrogenase-like"/>
    <property type="match status" value="1"/>
</dbReference>
<reference evidence="5 6" key="1">
    <citation type="journal article" date="2024" name="Front. Microbiol.">
        <title>Transcriptomic insights into the dominance of two phototrophs throughout the water column of a tropical hypersaline-alkaline crater lake (Dziani Dzaha, Mayotte).</title>
        <authorList>
            <person name="Duperron S."/>
            <person name="Halary S."/>
            <person name="Bouly J.-P."/>
            <person name="Roussel T."/>
            <person name="Hugoni M."/>
            <person name="Bruto M."/>
            <person name="Oger P."/>
            <person name="Duval C."/>
            <person name="Woo A."/>
            <person name="Jezequiel D."/>
            <person name="Ader M."/>
            <person name="Leboulanger C."/>
            <person name="Agogue H."/>
            <person name="Grossi V."/>
            <person name="Trousselier M."/>
            <person name="Bernard C."/>
        </authorList>
    </citation>
    <scope>NUCLEOTIDE SEQUENCE [LARGE SCALE GENOMIC DNA]</scope>
    <source>
        <strain evidence="5 6">PMC 851.14</strain>
    </source>
</reference>
<evidence type="ECO:0000256" key="3">
    <source>
        <dbReference type="PROSITE-ProRule" id="PRU00221"/>
    </source>
</evidence>
<evidence type="ECO:0000313" key="5">
    <source>
        <dbReference type="EMBL" id="MEK9513091.1"/>
    </source>
</evidence>
<dbReference type="InterPro" id="IPR056828">
    <property type="entry name" value="Beta-prop_TEP1_C"/>
</dbReference>
<gene>
    <name evidence="5" type="ORF">AAEJ74_15815</name>
</gene>
<evidence type="ECO:0000313" key="6">
    <source>
        <dbReference type="Proteomes" id="UP001387447"/>
    </source>
</evidence>
<evidence type="ECO:0000259" key="4">
    <source>
        <dbReference type="Pfam" id="PF25048"/>
    </source>
</evidence>
<comment type="caution">
    <text evidence="5">The sequence shown here is derived from an EMBL/GenBank/DDBJ whole genome shotgun (WGS) entry which is preliminary data.</text>
</comment>
<evidence type="ECO:0000256" key="2">
    <source>
        <dbReference type="ARBA" id="ARBA00022737"/>
    </source>
</evidence>
<name>A0ABU9EMC5_LIMFS</name>
<sequence>MAIALREAMGGQNNGVEAVAIALDGKFAISSSWDNTLKVWNLETGTEVAMFLGEAEMSSCAIAPDGVTVVAGDEGGRVYFLRLEGLRG</sequence>
<dbReference type="Pfam" id="PF25048">
    <property type="entry name" value="Beta-prop_TEP1_C"/>
    <property type="match status" value="1"/>
</dbReference>
<organism evidence="5 6">
    <name type="scientific">Limnospira fusiformis PMC 851.14</name>
    <dbReference type="NCBI Taxonomy" id="2219512"/>
    <lineage>
        <taxon>Bacteria</taxon>
        <taxon>Bacillati</taxon>
        <taxon>Cyanobacteriota</taxon>
        <taxon>Cyanophyceae</taxon>
        <taxon>Oscillatoriophycideae</taxon>
        <taxon>Oscillatoriales</taxon>
        <taxon>Sirenicapillariaceae</taxon>
        <taxon>Limnospira</taxon>
    </lineage>
</organism>
<dbReference type="RefSeq" id="WP_006621153.1">
    <property type="nucleotide sequence ID" value="NZ_JBBWYZ010000012.1"/>
</dbReference>
<dbReference type="SMART" id="SM00320">
    <property type="entry name" value="WD40"/>
    <property type="match status" value="2"/>
</dbReference>
<dbReference type="InterPro" id="IPR011047">
    <property type="entry name" value="Quinoprotein_ADH-like_sf"/>
</dbReference>